<dbReference type="EMBL" id="JAKRRY010000028">
    <property type="protein sequence ID" value="MCW8347924.1"/>
    <property type="molecule type" value="Genomic_DNA"/>
</dbReference>
<feature type="domain" description="ABC transmembrane type-1" evidence="9">
    <location>
        <begin position="79"/>
        <end position="267"/>
    </location>
</feature>
<keyword evidence="11" id="KW-1185">Reference proteome</keyword>
<feature type="transmembrane region" description="Helical" evidence="8">
    <location>
        <begin position="245"/>
        <end position="270"/>
    </location>
</feature>
<gene>
    <name evidence="10" type="ORF">MD535_18210</name>
</gene>
<feature type="transmembrane region" description="Helical" evidence="8">
    <location>
        <begin position="203"/>
        <end position="225"/>
    </location>
</feature>
<comment type="similarity">
    <text evidence="8">Belongs to the binding-protein-dependent transport system permease family.</text>
</comment>
<dbReference type="Pfam" id="PF00528">
    <property type="entry name" value="BPD_transp_1"/>
    <property type="match status" value="1"/>
</dbReference>
<dbReference type="InterPro" id="IPR035906">
    <property type="entry name" value="MetI-like_sf"/>
</dbReference>
<dbReference type="PROSITE" id="PS50928">
    <property type="entry name" value="ABC_TM1"/>
    <property type="match status" value="1"/>
</dbReference>
<comment type="subcellular location">
    <subcellularLocation>
        <location evidence="1">Cell inner membrane</location>
        <topology evidence="1">Multi-pass membrane protein</topology>
    </subcellularLocation>
    <subcellularLocation>
        <location evidence="8">Cell membrane</location>
        <topology evidence="8">Multi-pass membrane protein</topology>
    </subcellularLocation>
</comment>
<feature type="transmembrane region" description="Helical" evidence="8">
    <location>
        <begin position="84"/>
        <end position="102"/>
    </location>
</feature>
<evidence type="ECO:0000256" key="3">
    <source>
        <dbReference type="ARBA" id="ARBA00022475"/>
    </source>
</evidence>
<dbReference type="PANTHER" id="PTHR43357">
    <property type="entry name" value="INNER MEMBRANE ABC TRANSPORTER PERMEASE PROTEIN YDCV"/>
    <property type="match status" value="1"/>
</dbReference>
<comment type="caution">
    <text evidence="10">The sequence shown here is derived from an EMBL/GenBank/DDBJ whole genome shotgun (WGS) entry which is preliminary data.</text>
</comment>
<feature type="transmembrane region" description="Helical" evidence="8">
    <location>
        <begin position="150"/>
        <end position="170"/>
    </location>
</feature>
<dbReference type="GO" id="GO:0055085">
    <property type="term" value="P:transmembrane transport"/>
    <property type="evidence" value="ECO:0007669"/>
    <property type="project" value="InterPro"/>
</dbReference>
<feature type="transmembrane region" description="Helical" evidence="8">
    <location>
        <begin position="114"/>
        <end position="138"/>
    </location>
</feature>
<evidence type="ECO:0000256" key="2">
    <source>
        <dbReference type="ARBA" id="ARBA00022448"/>
    </source>
</evidence>
<keyword evidence="7 8" id="KW-0472">Membrane</keyword>
<keyword evidence="4" id="KW-0997">Cell inner membrane</keyword>
<dbReference type="Gene3D" id="1.10.3720.10">
    <property type="entry name" value="MetI-like"/>
    <property type="match status" value="1"/>
</dbReference>
<dbReference type="GO" id="GO:0005886">
    <property type="term" value="C:plasma membrane"/>
    <property type="evidence" value="ECO:0007669"/>
    <property type="project" value="UniProtKB-SubCell"/>
</dbReference>
<dbReference type="PANTHER" id="PTHR43357:SF4">
    <property type="entry name" value="INNER MEMBRANE ABC TRANSPORTER PERMEASE PROTEIN YDCV"/>
    <property type="match status" value="1"/>
</dbReference>
<evidence type="ECO:0000256" key="1">
    <source>
        <dbReference type="ARBA" id="ARBA00004429"/>
    </source>
</evidence>
<evidence type="ECO:0000313" key="10">
    <source>
        <dbReference type="EMBL" id="MCW8347924.1"/>
    </source>
</evidence>
<protein>
    <submittedName>
        <fullName evidence="10">ABC transporter permease</fullName>
    </submittedName>
</protein>
<organism evidence="10 11">
    <name type="scientific">Vibrio qingdaonensis</name>
    <dbReference type="NCBI Taxonomy" id="2829491"/>
    <lineage>
        <taxon>Bacteria</taxon>
        <taxon>Pseudomonadati</taxon>
        <taxon>Pseudomonadota</taxon>
        <taxon>Gammaproteobacteria</taxon>
        <taxon>Vibrionales</taxon>
        <taxon>Vibrionaceae</taxon>
        <taxon>Vibrio</taxon>
    </lineage>
</organism>
<name>A0A9X3CR07_9VIBR</name>
<evidence type="ECO:0000256" key="4">
    <source>
        <dbReference type="ARBA" id="ARBA00022519"/>
    </source>
</evidence>
<dbReference type="AlphaFoldDB" id="A0A9X3CR07"/>
<sequence>MALPIYASRIERSGYWAYLMFCSMVLLFLIAPIMIIVPLSFNATPYFTFTEGMLNLDPAAYSLRWYQEMFTNQQWLQALKNSTFIASMAALLATLLGTLAALGLSNSKLPFRNVILALLISPMIVPVIISAAAMYFFYTRFGLAQTMPGIILAHAALGTPFVVITVSATLSGFDHTLTKAAASLGANPVYAFRKVTFPLIRPGMISGGLFAFGTSFDEVVVALFLTGAEQRTVPRQMWSGIREQISPTILAVASLLILMSVLLLITLEYLRRRNMRLRGIRE</sequence>
<evidence type="ECO:0000256" key="6">
    <source>
        <dbReference type="ARBA" id="ARBA00022989"/>
    </source>
</evidence>
<dbReference type="Proteomes" id="UP001155587">
    <property type="component" value="Unassembled WGS sequence"/>
</dbReference>
<keyword evidence="2 8" id="KW-0813">Transport</keyword>
<feature type="transmembrane region" description="Helical" evidence="8">
    <location>
        <begin position="15"/>
        <end position="41"/>
    </location>
</feature>
<evidence type="ECO:0000256" key="7">
    <source>
        <dbReference type="ARBA" id="ARBA00023136"/>
    </source>
</evidence>
<evidence type="ECO:0000313" key="11">
    <source>
        <dbReference type="Proteomes" id="UP001155587"/>
    </source>
</evidence>
<dbReference type="InterPro" id="IPR000515">
    <property type="entry name" value="MetI-like"/>
</dbReference>
<evidence type="ECO:0000256" key="5">
    <source>
        <dbReference type="ARBA" id="ARBA00022692"/>
    </source>
</evidence>
<evidence type="ECO:0000259" key="9">
    <source>
        <dbReference type="PROSITE" id="PS50928"/>
    </source>
</evidence>
<keyword evidence="5 8" id="KW-0812">Transmembrane</keyword>
<dbReference type="CDD" id="cd06261">
    <property type="entry name" value="TM_PBP2"/>
    <property type="match status" value="1"/>
</dbReference>
<proteinExistence type="inferred from homology"/>
<accession>A0A9X3CR07</accession>
<reference evidence="10" key="1">
    <citation type="submission" date="2022-02" db="EMBL/GenBank/DDBJ databases">
        <title>Vibrio sp. nov, a new bacterium isolated from seawater.</title>
        <authorList>
            <person name="Yuan Y."/>
        </authorList>
    </citation>
    <scope>NUCLEOTIDE SEQUENCE</scope>
    <source>
        <strain evidence="10">ZSDZ65</strain>
    </source>
</reference>
<dbReference type="SUPFAM" id="SSF161098">
    <property type="entry name" value="MetI-like"/>
    <property type="match status" value="1"/>
</dbReference>
<dbReference type="RefSeq" id="WP_265676475.1">
    <property type="nucleotide sequence ID" value="NZ_JAKRRY010000028.1"/>
</dbReference>
<evidence type="ECO:0000256" key="8">
    <source>
        <dbReference type="RuleBase" id="RU363032"/>
    </source>
</evidence>
<keyword evidence="6 8" id="KW-1133">Transmembrane helix</keyword>
<keyword evidence="3" id="KW-1003">Cell membrane</keyword>